<dbReference type="AlphaFoldDB" id="A0A9P0CSH3"/>
<dbReference type="InterPro" id="IPR013320">
    <property type="entry name" value="ConA-like_dom_sf"/>
</dbReference>
<feature type="chain" id="PRO_5040225341" description="GH16 domain-containing protein" evidence="2">
    <location>
        <begin position="18"/>
        <end position="368"/>
    </location>
</feature>
<dbReference type="PROSITE" id="PS51762">
    <property type="entry name" value="GH16_2"/>
    <property type="match status" value="1"/>
</dbReference>
<dbReference type="Proteomes" id="UP001153636">
    <property type="component" value="Chromosome 19"/>
</dbReference>
<keyword evidence="5" id="KW-1185">Reference proteome</keyword>
<evidence type="ECO:0000259" key="3">
    <source>
        <dbReference type="PROSITE" id="PS51762"/>
    </source>
</evidence>
<evidence type="ECO:0000313" key="4">
    <source>
        <dbReference type="EMBL" id="CAH1105418.1"/>
    </source>
</evidence>
<keyword evidence="2" id="KW-0732">Signal</keyword>
<proteinExistence type="inferred from homology"/>
<gene>
    <name evidence="4" type="ORF">PSYICH_LOCUS6189</name>
</gene>
<comment type="similarity">
    <text evidence="1">Belongs to the glycosyl hydrolase 16 family.</text>
</comment>
<dbReference type="PANTHER" id="PTHR10963:SF55">
    <property type="entry name" value="GLYCOSIDE HYDROLASE FAMILY 16 PROTEIN"/>
    <property type="match status" value="1"/>
</dbReference>
<dbReference type="OrthoDB" id="4781at2759"/>
<feature type="domain" description="GH16" evidence="3">
    <location>
        <begin position="24"/>
        <end position="368"/>
    </location>
</feature>
<dbReference type="CDD" id="cd08024">
    <property type="entry name" value="GH16_CCF"/>
    <property type="match status" value="1"/>
</dbReference>
<sequence length="368" mass="42063">MIRIIIFLVFPIYYVYADCKHSVTTVKGSKVPKKICSGDLIFEDNFDTLDKSKWKHEQTLSGGGNWEFQWYSDDPKNSYVKNGNLHITPTLVSDEFGEDFLYHGTIEIPPDKCTQSDSYGCKRTGTPQNVVNPIKSARLNSVDSFSFKFGKVEIRAKLPAGDWLWPAIWLLPKDWKYGSWPASGEIDVMESRGNRQLYIGNTNIGVQQISDTLHWGPDRNHNKFMKTHFERNLKDGYNSDFHNYQLEWTPEHIKISVNNVEMGTVTPPAGGFWQYGDLQNSGLKNPWTNSKMAPFDQEFYLILNVAVGGTSGFFPDNVNNLSGPKPWSDKSGNAPTTFWQANKAWLPTWKRNTDDSHLQVDYVRVWAL</sequence>
<evidence type="ECO:0000313" key="5">
    <source>
        <dbReference type="Proteomes" id="UP001153636"/>
    </source>
</evidence>
<evidence type="ECO:0000256" key="2">
    <source>
        <dbReference type="SAM" id="SignalP"/>
    </source>
</evidence>
<dbReference type="InterPro" id="IPR050546">
    <property type="entry name" value="Glycosyl_Hydrlase_16"/>
</dbReference>
<dbReference type="Pfam" id="PF00722">
    <property type="entry name" value="Glyco_hydro_16"/>
    <property type="match status" value="1"/>
</dbReference>
<dbReference type="GO" id="GO:0004553">
    <property type="term" value="F:hydrolase activity, hydrolyzing O-glycosyl compounds"/>
    <property type="evidence" value="ECO:0007669"/>
    <property type="project" value="InterPro"/>
</dbReference>
<protein>
    <recommendedName>
        <fullName evidence="3">GH16 domain-containing protein</fullName>
    </recommendedName>
</protein>
<dbReference type="EMBL" id="OV651831">
    <property type="protein sequence ID" value="CAH1105418.1"/>
    <property type="molecule type" value="Genomic_DNA"/>
</dbReference>
<dbReference type="Gene3D" id="2.60.120.200">
    <property type="match status" value="1"/>
</dbReference>
<organism evidence="4 5">
    <name type="scientific">Psylliodes chrysocephalus</name>
    <dbReference type="NCBI Taxonomy" id="3402493"/>
    <lineage>
        <taxon>Eukaryota</taxon>
        <taxon>Metazoa</taxon>
        <taxon>Ecdysozoa</taxon>
        <taxon>Arthropoda</taxon>
        <taxon>Hexapoda</taxon>
        <taxon>Insecta</taxon>
        <taxon>Pterygota</taxon>
        <taxon>Neoptera</taxon>
        <taxon>Endopterygota</taxon>
        <taxon>Coleoptera</taxon>
        <taxon>Polyphaga</taxon>
        <taxon>Cucujiformia</taxon>
        <taxon>Chrysomeloidea</taxon>
        <taxon>Chrysomelidae</taxon>
        <taxon>Galerucinae</taxon>
        <taxon>Alticini</taxon>
        <taxon>Psylliodes</taxon>
    </lineage>
</organism>
<dbReference type="InterPro" id="IPR000757">
    <property type="entry name" value="Beta-glucanase-like"/>
</dbReference>
<accession>A0A9P0CSH3</accession>
<dbReference type="PANTHER" id="PTHR10963">
    <property type="entry name" value="GLYCOSYL HYDROLASE-RELATED"/>
    <property type="match status" value="1"/>
</dbReference>
<evidence type="ECO:0000256" key="1">
    <source>
        <dbReference type="ARBA" id="ARBA00006865"/>
    </source>
</evidence>
<reference evidence="4" key="1">
    <citation type="submission" date="2022-01" db="EMBL/GenBank/DDBJ databases">
        <authorList>
            <person name="King R."/>
        </authorList>
    </citation>
    <scope>NUCLEOTIDE SEQUENCE</scope>
</reference>
<name>A0A9P0CSH3_9CUCU</name>
<feature type="signal peptide" evidence="2">
    <location>
        <begin position="1"/>
        <end position="17"/>
    </location>
</feature>
<dbReference type="SUPFAM" id="SSF49899">
    <property type="entry name" value="Concanavalin A-like lectins/glucanases"/>
    <property type="match status" value="1"/>
</dbReference>
<dbReference type="GO" id="GO:0005975">
    <property type="term" value="P:carbohydrate metabolic process"/>
    <property type="evidence" value="ECO:0007669"/>
    <property type="project" value="InterPro"/>
</dbReference>